<feature type="domain" description="Tyrosine specific protein phosphatases" evidence="9">
    <location>
        <begin position="341"/>
        <end position="424"/>
    </location>
</feature>
<dbReference type="PANTHER" id="PTHR19134">
    <property type="entry name" value="RECEPTOR-TYPE TYROSINE-PROTEIN PHOSPHATASE"/>
    <property type="match status" value="1"/>
</dbReference>
<dbReference type="PROSITE" id="PS00383">
    <property type="entry name" value="TYR_PHOSPHATASE_1"/>
    <property type="match status" value="1"/>
</dbReference>
<evidence type="ECO:0000256" key="2">
    <source>
        <dbReference type="ARBA" id="ARBA00013064"/>
    </source>
</evidence>
<keyword evidence="5" id="KW-0904">Protein phosphatase</keyword>
<dbReference type="InterPro" id="IPR000387">
    <property type="entry name" value="Tyr_Pase_dom"/>
</dbReference>
<keyword evidence="4" id="KW-0378">Hydrolase</keyword>
<evidence type="ECO:0000259" key="8">
    <source>
        <dbReference type="PROSITE" id="PS50055"/>
    </source>
</evidence>
<evidence type="ECO:0000256" key="6">
    <source>
        <dbReference type="ARBA" id="ARBA00023026"/>
    </source>
</evidence>
<feature type="region of interest" description="Disordered" evidence="7">
    <location>
        <begin position="440"/>
        <end position="463"/>
    </location>
</feature>
<comment type="subcellular location">
    <subcellularLocation>
        <location evidence="1">Secreted</location>
    </subcellularLocation>
</comment>
<dbReference type="InterPro" id="IPR029021">
    <property type="entry name" value="Prot-tyrosine_phosphatase-like"/>
</dbReference>
<dbReference type="PROSITE" id="PS50056">
    <property type="entry name" value="TYR_PHOSPHATASE_2"/>
    <property type="match status" value="1"/>
</dbReference>
<keyword evidence="3" id="KW-0964">Secreted</keyword>
<keyword evidence="11" id="KW-1185">Reference proteome</keyword>
<name>A0ABX3CDH3_9NEIS</name>
<dbReference type="InterPro" id="IPR000242">
    <property type="entry name" value="PTP_cat"/>
</dbReference>
<feature type="compositionally biased region" description="Polar residues" evidence="7">
    <location>
        <begin position="88"/>
        <end position="98"/>
    </location>
</feature>
<feature type="region of interest" description="Disordered" evidence="7">
    <location>
        <begin position="88"/>
        <end position="125"/>
    </location>
</feature>
<evidence type="ECO:0000256" key="3">
    <source>
        <dbReference type="ARBA" id="ARBA00022525"/>
    </source>
</evidence>
<accession>A0ABX3CDH3</accession>
<evidence type="ECO:0000256" key="1">
    <source>
        <dbReference type="ARBA" id="ARBA00004613"/>
    </source>
</evidence>
<evidence type="ECO:0000313" key="10">
    <source>
        <dbReference type="EMBL" id="OHX20146.1"/>
    </source>
</evidence>
<dbReference type="InterPro" id="IPR003546">
    <property type="entry name" value="Tyr_Pase_SptP/YopH"/>
</dbReference>
<dbReference type="PROSITE" id="PS50055">
    <property type="entry name" value="TYR_PHOSPHATASE_PTP"/>
    <property type="match status" value="1"/>
</dbReference>
<dbReference type="RefSeq" id="WP_071112571.1">
    <property type="nucleotide sequence ID" value="NZ_MKCT01000017.1"/>
</dbReference>
<evidence type="ECO:0000259" key="9">
    <source>
        <dbReference type="PROSITE" id="PS50056"/>
    </source>
</evidence>
<dbReference type="InterPro" id="IPR003595">
    <property type="entry name" value="Tyr_Pase_cat"/>
</dbReference>
<dbReference type="SMART" id="SM00404">
    <property type="entry name" value="PTPc_motif"/>
    <property type="match status" value="1"/>
</dbReference>
<dbReference type="InterPro" id="IPR050348">
    <property type="entry name" value="Protein-Tyr_Phosphatase"/>
</dbReference>
<proteinExistence type="predicted"/>
<evidence type="ECO:0000256" key="4">
    <source>
        <dbReference type="ARBA" id="ARBA00022801"/>
    </source>
</evidence>
<organism evidence="10 11">
    <name type="scientific">Chromobacterium sphagni</name>
    <dbReference type="NCBI Taxonomy" id="1903179"/>
    <lineage>
        <taxon>Bacteria</taxon>
        <taxon>Pseudomonadati</taxon>
        <taxon>Pseudomonadota</taxon>
        <taxon>Betaproteobacteria</taxon>
        <taxon>Neisseriales</taxon>
        <taxon>Chromobacteriaceae</taxon>
        <taxon>Chromobacterium</taxon>
    </lineage>
</organism>
<evidence type="ECO:0000313" key="11">
    <source>
        <dbReference type="Proteomes" id="UP000180280"/>
    </source>
</evidence>
<dbReference type="PRINTS" id="PR00700">
    <property type="entry name" value="PRTYPHPHTASE"/>
</dbReference>
<dbReference type="SMART" id="SM00194">
    <property type="entry name" value="PTPc"/>
    <property type="match status" value="1"/>
</dbReference>
<dbReference type="PANTHER" id="PTHR19134:SF449">
    <property type="entry name" value="TYROSINE-PROTEIN PHOSPHATASE 1"/>
    <property type="match status" value="1"/>
</dbReference>
<sequence>MSTIHTGIHMARPNLCQLNQLSGGIDADTARIGIRKDGSLVVYTGRSYLLHPDQTRRAQQFLRQHQLLEPQERPRDIRLNDLATRLNTRANSHTSPNAQDRAHQAGPSAKPHLRWADQQAPQALRQETATLSQRRGLQHLKLTQPAAGSPDGQKAALARALGSSDNRTGLFNQLQQQAGPAASGAPFVDDLASARFRDIPTAAATMVQAPDGARLPANRVQVDGVNVAIASQYPGAGQLESYFAMLAANRTPVLVVLASDHDIAGSQGSRNPLPPYFSQSGQYGKVAVAARESGHTRLAGGLEVRAYQLAVQDGDSKKISIPVLHVPNWADFGAQGATALKALAEHVNTVKEKQIGVYQRGNSSALKHRDKLLPVIHCRAGVGRTGQLIAATELLKPGVSSLESIVGDMRRSRNHLMVQTSEQLNTLADLARQQGRAILQSEQASPARAEPIYANDAPPLPPR</sequence>
<dbReference type="Gene3D" id="3.90.190.10">
    <property type="entry name" value="Protein tyrosine phosphatase superfamily"/>
    <property type="match status" value="1"/>
</dbReference>
<dbReference type="PRINTS" id="PR01371">
    <property type="entry name" value="BACYPHPHTASE"/>
</dbReference>
<reference evidence="10 11" key="1">
    <citation type="submission" date="2016-09" db="EMBL/GenBank/DDBJ databases">
        <title>Chromobacterium muskegensis sp. nov., an insecticidal bacterium isolated from Sphagnum bogs.</title>
        <authorList>
            <person name="Sparks M.E."/>
            <person name="Blackburn M.B."/>
            <person name="Gundersen-Rindal D.E."/>
            <person name="Mitchell A."/>
            <person name="Farrar R."/>
            <person name="Kuhar D."/>
        </authorList>
    </citation>
    <scope>NUCLEOTIDE SEQUENCE [LARGE SCALE GENOMIC DNA]</scope>
    <source>
        <strain evidence="10 11">14B-1</strain>
    </source>
</reference>
<evidence type="ECO:0000256" key="5">
    <source>
        <dbReference type="ARBA" id="ARBA00022912"/>
    </source>
</evidence>
<dbReference type="SUPFAM" id="SSF52799">
    <property type="entry name" value="(Phosphotyrosine protein) phosphatases II"/>
    <property type="match status" value="1"/>
</dbReference>
<keyword evidence="6" id="KW-0843">Virulence</keyword>
<comment type="caution">
    <text evidence="10">The sequence shown here is derived from an EMBL/GenBank/DDBJ whole genome shotgun (WGS) entry which is preliminary data.</text>
</comment>
<dbReference type="Proteomes" id="UP000180280">
    <property type="component" value="Unassembled WGS sequence"/>
</dbReference>
<dbReference type="EMBL" id="MKCT01000017">
    <property type="protein sequence ID" value="OHX20146.1"/>
    <property type="molecule type" value="Genomic_DNA"/>
</dbReference>
<feature type="domain" description="Tyrosine-protein phosphatase" evidence="8">
    <location>
        <begin position="186"/>
        <end position="434"/>
    </location>
</feature>
<dbReference type="EC" id="3.1.3.48" evidence="2"/>
<gene>
    <name evidence="10" type="ORF">BI344_06470</name>
</gene>
<dbReference type="InterPro" id="IPR016130">
    <property type="entry name" value="Tyr_Pase_AS"/>
</dbReference>
<evidence type="ECO:0000256" key="7">
    <source>
        <dbReference type="SAM" id="MobiDB-lite"/>
    </source>
</evidence>
<protein>
    <recommendedName>
        <fullName evidence="2">protein-tyrosine-phosphatase</fullName>
        <ecNumber evidence="2">3.1.3.48</ecNumber>
    </recommendedName>
</protein>
<dbReference type="Pfam" id="PF00102">
    <property type="entry name" value="Y_phosphatase"/>
    <property type="match status" value="1"/>
</dbReference>